<dbReference type="GO" id="GO:0016491">
    <property type="term" value="F:oxidoreductase activity"/>
    <property type="evidence" value="ECO:0007669"/>
    <property type="project" value="InterPro"/>
</dbReference>
<dbReference type="AlphaFoldDB" id="R4K7M1"/>
<dbReference type="STRING" id="86416.Clopa_3759"/>
<organism evidence="2 3">
    <name type="scientific">Clostridium pasteurianum BC1</name>
    <dbReference type="NCBI Taxonomy" id="86416"/>
    <lineage>
        <taxon>Bacteria</taxon>
        <taxon>Bacillati</taxon>
        <taxon>Bacillota</taxon>
        <taxon>Clostridia</taxon>
        <taxon>Eubacteriales</taxon>
        <taxon>Clostridiaceae</taxon>
        <taxon>Clostridium</taxon>
    </lineage>
</organism>
<evidence type="ECO:0000313" key="3">
    <source>
        <dbReference type="Proteomes" id="UP000013523"/>
    </source>
</evidence>
<dbReference type="HOGENOM" id="CLU_069253_0_2_9"/>
<dbReference type="KEGG" id="cpas:Clopa_3759"/>
<dbReference type="PANTHER" id="PTHR13887">
    <property type="entry name" value="GLUTATHIONE S-TRANSFERASE KAPPA"/>
    <property type="match status" value="1"/>
</dbReference>
<protein>
    <submittedName>
        <fullName evidence="2">Putative dithiol-disulfide isomerase involved in polyketide biosynthesis</fullName>
    </submittedName>
</protein>
<accession>R4K7M1</accession>
<keyword evidence="3" id="KW-1185">Reference proteome</keyword>
<dbReference type="Pfam" id="PF01323">
    <property type="entry name" value="DSBA"/>
    <property type="match status" value="1"/>
</dbReference>
<evidence type="ECO:0000313" key="2">
    <source>
        <dbReference type="EMBL" id="AGK98533.1"/>
    </source>
</evidence>
<dbReference type="InterPro" id="IPR036249">
    <property type="entry name" value="Thioredoxin-like_sf"/>
</dbReference>
<evidence type="ECO:0000259" key="1">
    <source>
        <dbReference type="Pfam" id="PF01323"/>
    </source>
</evidence>
<dbReference type="EMBL" id="CP003261">
    <property type="protein sequence ID" value="AGK98533.1"/>
    <property type="molecule type" value="Genomic_DNA"/>
</dbReference>
<dbReference type="SUPFAM" id="SSF52833">
    <property type="entry name" value="Thioredoxin-like"/>
    <property type="match status" value="1"/>
</dbReference>
<dbReference type="Proteomes" id="UP000013523">
    <property type="component" value="Chromosome"/>
</dbReference>
<name>R4K7M1_CLOPA</name>
<gene>
    <name evidence="2" type="ORF">Clopa_3759</name>
</gene>
<feature type="domain" description="DSBA-like thioredoxin" evidence="1">
    <location>
        <begin position="3"/>
        <end position="204"/>
    </location>
</feature>
<dbReference type="OrthoDB" id="9799122at2"/>
<dbReference type="CDD" id="cd03024">
    <property type="entry name" value="DsbA_FrnE"/>
    <property type="match status" value="1"/>
</dbReference>
<dbReference type="InterPro" id="IPR001853">
    <property type="entry name" value="DSBA-like_thioredoxin_dom"/>
</dbReference>
<dbReference type="eggNOG" id="COG2761">
    <property type="taxonomic scope" value="Bacteria"/>
</dbReference>
<reference evidence="2 3" key="1">
    <citation type="submission" date="2012-01" db="EMBL/GenBank/DDBJ databases">
        <title>Complete sequence of chromosome of Clostridium pasteurianum BC1.</title>
        <authorList>
            <consortium name="US DOE Joint Genome Institute"/>
            <person name="Lucas S."/>
            <person name="Han J."/>
            <person name="Lapidus A."/>
            <person name="Cheng J.-F."/>
            <person name="Goodwin L."/>
            <person name="Pitluck S."/>
            <person name="Peters L."/>
            <person name="Mikhailova N."/>
            <person name="Teshima H."/>
            <person name="Detter J.C."/>
            <person name="Han C."/>
            <person name="Tapia R."/>
            <person name="Land M."/>
            <person name="Hauser L."/>
            <person name="Kyrpides N."/>
            <person name="Ivanova N."/>
            <person name="Pagani I."/>
            <person name="Dunn J."/>
            <person name="Taghavi S."/>
            <person name="Francis A."/>
            <person name="van der Lelie D."/>
            <person name="Woyke T."/>
        </authorList>
    </citation>
    <scope>NUCLEOTIDE SEQUENCE [LARGE SCALE GENOMIC DNA]</scope>
    <source>
        <strain evidence="2 3">BC1</strain>
    </source>
</reference>
<keyword evidence="2" id="KW-0413">Isomerase</keyword>
<proteinExistence type="predicted"/>
<dbReference type="GO" id="GO:0016853">
    <property type="term" value="F:isomerase activity"/>
    <property type="evidence" value="ECO:0007669"/>
    <property type="project" value="UniProtKB-KW"/>
</dbReference>
<dbReference type="PANTHER" id="PTHR13887:SF41">
    <property type="entry name" value="THIOREDOXIN SUPERFAMILY PROTEIN"/>
    <property type="match status" value="1"/>
</dbReference>
<sequence length="213" mass="24301">MKVEIWLDYICPYSYMVKRRFETALDSFEHKNEVEIVIRSFELRPDAKLKEEKSQHEILAKEMGTSVEKAKASNLKLAEAAKKVDLDYNFETMIPANTHDAHRLTHYAASKGKSFLLCERIFKAYFTDSLLISDHETLASLAEEVGLDKSEALKVLDSNQYSDAVKEDIKKSEEIELDFVPFFLFDGKSHISGDQPVSALKDAIEKAYEASLH</sequence>
<dbReference type="Gene3D" id="3.40.30.10">
    <property type="entry name" value="Glutaredoxin"/>
    <property type="match status" value="1"/>
</dbReference>
<dbReference type="PATRIC" id="fig|86416.3.peg.3757"/>
<dbReference type="RefSeq" id="WP_015616815.1">
    <property type="nucleotide sequence ID" value="NC_021182.1"/>
</dbReference>